<dbReference type="CDD" id="cd00051">
    <property type="entry name" value="EFh"/>
    <property type="match status" value="2"/>
</dbReference>
<organism evidence="6 7">
    <name type="scientific">Salvia divinorum</name>
    <name type="common">Maria pastora</name>
    <name type="synonym">Diviner's sage</name>
    <dbReference type="NCBI Taxonomy" id="28513"/>
    <lineage>
        <taxon>Eukaryota</taxon>
        <taxon>Viridiplantae</taxon>
        <taxon>Streptophyta</taxon>
        <taxon>Embryophyta</taxon>
        <taxon>Tracheophyta</taxon>
        <taxon>Spermatophyta</taxon>
        <taxon>Magnoliopsida</taxon>
        <taxon>eudicotyledons</taxon>
        <taxon>Gunneridae</taxon>
        <taxon>Pentapetalae</taxon>
        <taxon>asterids</taxon>
        <taxon>lamiids</taxon>
        <taxon>Lamiales</taxon>
        <taxon>Lamiaceae</taxon>
        <taxon>Nepetoideae</taxon>
        <taxon>Mentheae</taxon>
        <taxon>Salviinae</taxon>
        <taxon>Salvia</taxon>
        <taxon>Salvia subgen. Calosphace</taxon>
    </lineage>
</organism>
<dbReference type="GO" id="GO:0046872">
    <property type="term" value="F:metal ion binding"/>
    <property type="evidence" value="ECO:0007669"/>
    <property type="project" value="UniProtKB-KW"/>
</dbReference>
<dbReference type="InterPro" id="IPR011992">
    <property type="entry name" value="EF-hand-dom_pair"/>
</dbReference>
<dbReference type="EMBL" id="JBEAFC010000006">
    <property type="protein sequence ID" value="KAL1554839.1"/>
    <property type="molecule type" value="Genomic_DNA"/>
</dbReference>
<dbReference type="Gene3D" id="1.10.238.10">
    <property type="entry name" value="EF-hand"/>
    <property type="match status" value="2"/>
</dbReference>
<accession>A0ABD1HEH0</accession>
<feature type="domain" description="EF-hand" evidence="5">
    <location>
        <begin position="81"/>
        <end position="116"/>
    </location>
</feature>
<dbReference type="SMART" id="SM00054">
    <property type="entry name" value="EFh"/>
    <property type="match status" value="4"/>
</dbReference>
<dbReference type="PANTHER" id="PTHR10891">
    <property type="entry name" value="EF-HAND CALCIUM-BINDING DOMAIN CONTAINING PROTEIN"/>
    <property type="match status" value="1"/>
</dbReference>
<evidence type="ECO:0000256" key="4">
    <source>
        <dbReference type="ARBA" id="ARBA00022837"/>
    </source>
</evidence>
<dbReference type="PROSITE" id="PS00018">
    <property type="entry name" value="EF_HAND_1"/>
    <property type="match status" value="4"/>
</dbReference>
<dbReference type="Proteomes" id="UP001567538">
    <property type="component" value="Unassembled WGS sequence"/>
</dbReference>
<evidence type="ECO:0000256" key="3">
    <source>
        <dbReference type="ARBA" id="ARBA00022737"/>
    </source>
</evidence>
<dbReference type="FunFam" id="1.10.238.10:FF:000089">
    <property type="entry name" value="calmodulin-like protein 3"/>
    <property type="match status" value="1"/>
</dbReference>
<comment type="function">
    <text evidence="1">Potential calcium sensor.</text>
</comment>
<dbReference type="InterPro" id="IPR002048">
    <property type="entry name" value="EF_hand_dom"/>
</dbReference>
<keyword evidence="4" id="KW-0106">Calcium</keyword>
<name>A0ABD1HEH0_SALDI</name>
<evidence type="ECO:0000313" key="7">
    <source>
        <dbReference type="Proteomes" id="UP001567538"/>
    </source>
</evidence>
<comment type="caution">
    <text evidence="6">The sequence shown here is derived from an EMBL/GenBank/DDBJ whole genome shotgun (WGS) entry which is preliminary data.</text>
</comment>
<proteinExistence type="predicted"/>
<evidence type="ECO:0000259" key="5">
    <source>
        <dbReference type="PROSITE" id="PS50222"/>
    </source>
</evidence>
<keyword evidence="2" id="KW-0479">Metal-binding</keyword>
<protein>
    <submittedName>
        <fullName evidence="6">Calmodulin-like protein 3</fullName>
    </submittedName>
</protein>
<gene>
    <name evidence="6" type="ORF">AAHA92_15350</name>
</gene>
<feature type="domain" description="EF-hand" evidence="5">
    <location>
        <begin position="159"/>
        <end position="194"/>
    </location>
</feature>
<dbReference type="SUPFAM" id="SSF47473">
    <property type="entry name" value="EF-hand"/>
    <property type="match status" value="1"/>
</dbReference>
<sequence length="199" mass="21856">MIAVVLYSLLFILGLIYTLVSPTKKLLAPWLNSLHDRKPIKPAAAPIGGLRGVFATFDKNKDGFITKQELRESLQNMGILAGEKDVEDMVEKVDFNGDGLIDFGEFCKLYESMDGGGAAADEDGDLRDAFDVFDGNKDGRITVEELGMVLSSLGFSEGSKIEDCKEMIRKVDVDGDGMVDFEEFKKMMREGLGRLIAVS</sequence>
<dbReference type="InterPro" id="IPR039647">
    <property type="entry name" value="EF_hand_pair_protein_CML-like"/>
</dbReference>
<evidence type="ECO:0000313" key="6">
    <source>
        <dbReference type="EMBL" id="KAL1554839.1"/>
    </source>
</evidence>
<evidence type="ECO:0000256" key="2">
    <source>
        <dbReference type="ARBA" id="ARBA00022723"/>
    </source>
</evidence>
<dbReference type="InterPro" id="IPR018247">
    <property type="entry name" value="EF_Hand_1_Ca_BS"/>
</dbReference>
<keyword evidence="7" id="KW-1185">Reference proteome</keyword>
<reference evidence="6 7" key="1">
    <citation type="submission" date="2024-06" db="EMBL/GenBank/DDBJ databases">
        <title>A chromosome level genome sequence of Diviner's sage (Salvia divinorum).</title>
        <authorList>
            <person name="Ford S.A."/>
            <person name="Ro D.-K."/>
            <person name="Ness R.W."/>
            <person name="Phillips M.A."/>
        </authorList>
    </citation>
    <scope>NUCLEOTIDE SEQUENCE [LARGE SCALE GENOMIC DNA]</scope>
    <source>
        <strain evidence="6">SAF-2024a</strain>
        <tissue evidence="6">Leaf</tissue>
    </source>
</reference>
<evidence type="ECO:0000256" key="1">
    <source>
        <dbReference type="ARBA" id="ARBA00003291"/>
    </source>
</evidence>
<dbReference type="PROSITE" id="PS50222">
    <property type="entry name" value="EF_HAND_2"/>
    <property type="match status" value="4"/>
</dbReference>
<feature type="domain" description="EF-hand" evidence="5">
    <location>
        <begin position="45"/>
        <end position="80"/>
    </location>
</feature>
<dbReference type="AlphaFoldDB" id="A0ABD1HEH0"/>
<dbReference type="Pfam" id="PF13499">
    <property type="entry name" value="EF-hand_7"/>
    <property type="match status" value="2"/>
</dbReference>
<dbReference type="GO" id="GO:0005737">
    <property type="term" value="C:cytoplasm"/>
    <property type="evidence" value="ECO:0007669"/>
    <property type="project" value="UniProtKB-ARBA"/>
</dbReference>
<feature type="domain" description="EF-hand" evidence="5">
    <location>
        <begin position="121"/>
        <end position="156"/>
    </location>
</feature>
<keyword evidence="3" id="KW-0677">Repeat</keyword>